<keyword evidence="5 7" id="KW-0012">Acyltransferase</keyword>
<evidence type="ECO:0000313" key="9">
    <source>
        <dbReference type="Proteomes" id="UP000316801"/>
    </source>
</evidence>
<dbReference type="InterPro" id="IPR042122">
    <property type="entry name" value="Ser_AcTrfase_N_sf"/>
</dbReference>
<name>A0A549T6S2_9HYPH</name>
<dbReference type="PANTHER" id="PTHR42811">
    <property type="entry name" value="SERINE ACETYLTRANSFERASE"/>
    <property type="match status" value="1"/>
</dbReference>
<dbReference type="AlphaFoldDB" id="A0A549T6S2"/>
<dbReference type="Pfam" id="PF00132">
    <property type="entry name" value="Hexapep"/>
    <property type="match status" value="1"/>
</dbReference>
<dbReference type="PIRSF" id="PIRSF000441">
    <property type="entry name" value="CysE"/>
    <property type="match status" value="1"/>
</dbReference>
<dbReference type="SUPFAM" id="SSF51161">
    <property type="entry name" value="Trimeric LpxA-like enzymes"/>
    <property type="match status" value="1"/>
</dbReference>
<organism evidence="8 9">
    <name type="scientific">Rhizobium straminoryzae</name>
    <dbReference type="NCBI Taxonomy" id="1387186"/>
    <lineage>
        <taxon>Bacteria</taxon>
        <taxon>Pseudomonadati</taxon>
        <taxon>Pseudomonadota</taxon>
        <taxon>Alphaproteobacteria</taxon>
        <taxon>Hyphomicrobiales</taxon>
        <taxon>Rhizobiaceae</taxon>
        <taxon>Rhizobium/Agrobacterium group</taxon>
        <taxon>Rhizobium</taxon>
    </lineage>
</organism>
<evidence type="ECO:0000256" key="7">
    <source>
        <dbReference type="PIRNR" id="PIRNR000441"/>
    </source>
</evidence>
<dbReference type="EMBL" id="VJMG01000042">
    <property type="protein sequence ID" value="TRL37572.1"/>
    <property type="molecule type" value="Genomic_DNA"/>
</dbReference>
<keyword evidence="2" id="KW-0028">Amino-acid biosynthesis</keyword>
<comment type="caution">
    <text evidence="8">The sequence shown here is derived from an EMBL/GenBank/DDBJ whole genome shotgun (WGS) entry which is preliminary data.</text>
</comment>
<dbReference type="InterPro" id="IPR001451">
    <property type="entry name" value="Hexapep"/>
</dbReference>
<reference evidence="8 9" key="1">
    <citation type="submission" date="2019-07" db="EMBL/GenBank/DDBJ databases">
        <title>Ln-dependent methylotrophs.</title>
        <authorList>
            <person name="Tani A."/>
        </authorList>
    </citation>
    <scope>NUCLEOTIDE SEQUENCE [LARGE SCALE GENOMIC DNA]</scope>
    <source>
        <strain evidence="8 9">SM12</strain>
    </source>
</reference>
<gene>
    <name evidence="8" type="ORF">FNA46_15005</name>
</gene>
<dbReference type="Gene3D" id="2.160.10.10">
    <property type="entry name" value="Hexapeptide repeat proteins"/>
    <property type="match status" value="1"/>
</dbReference>
<sequence length="188" mass="19546">MEAFKADAKSFGAALVDIETTARKNFEPGGLSATLLYSRGVHAVLAHRVAHFYWTTDERDLALALKAVFGRAFSTDIHPAARFGKGIWLDHGLGFVVGETAIIGDDVSIWHGVTLGSTLKDSGERRHPRLGSGVTVGADAVLLGGIDIGAGAVIAAGSVVLKDVEPGTTVAGVPAKGKPRTETSFKGI</sequence>
<evidence type="ECO:0000256" key="2">
    <source>
        <dbReference type="ARBA" id="ARBA00022605"/>
    </source>
</evidence>
<protein>
    <recommendedName>
        <fullName evidence="7">Serine acetyltransferase</fullName>
        <ecNumber evidence="7">2.3.1.30</ecNumber>
    </recommendedName>
</protein>
<dbReference type="EC" id="2.3.1.30" evidence="7"/>
<evidence type="ECO:0000256" key="3">
    <source>
        <dbReference type="ARBA" id="ARBA00022679"/>
    </source>
</evidence>
<keyword evidence="4" id="KW-0677">Repeat</keyword>
<dbReference type="GO" id="GO:0006535">
    <property type="term" value="P:cysteine biosynthetic process from serine"/>
    <property type="evidence" value="ECO:0007669"/>
    <property type="project" value="InterPro"/>
</dbReference>
<evidence type="ECO:0000256" key="1">
    <source>
        <dbReference type="ARBA" id="ARBA00007274"/>
    </source>
</evidence>
<keyword evidence="3 7" id="KW-0808">Transferase</keyword>
<dbReference type="Proteomes" id="UP000316801">
    <property type="component" value="Unassembled WGS sequence"/>
</dbReference>
<dbReference type="InterPro" id="IPR005881">
    <property type="entry name" value="Ser_O-AcTrfase"/>
</dbReference>
<evidence type="ECO:0000256" key="4">
    <source>
        <dbReference type="ARBA" id="ARBA00022737"/>
    </source>
</evidence>
<dbReference type="InterPro" id="IPR045304">
    <property type="entry name" value="LbH_SAT"/>
</dbReference>
<accession>A0A549T6S2</accession>
<evidence type="ECO:0000313" key="8">
    <source>
        <dbReference type="EMBL" id="TRL37572.1"/>
    </source>
</evidence>
<keyword evidence="9" id="KW-1185">Reference proteome</keyword>
<dbReference type="InterPro" id="IPR011004">
    <property type="entry name" value="Trimer_LpxA-like_sf"/>
</dbReference>
<dbReference type="Gene3D" id="1.10.3130.10">
    <property type="entry name" value="serine acetyltransferase, domain 1"/>
    <property type="match status" value="1"/>
</dbReference>
<dbReference type="GO" id="GO:0005737">
    <property type="term" value="C:cytoplasm"/>
    <property type="evidence" value="ECO:0007669"/>
    <property type="project" value="InterPro"/>
</dbReference>
<comment type="catalytic activity">
    <reaction evidence="6 7">
        <text>L-serine + acetyl-CoA = O-acetyl-L-serine + CoA</text>
        <dbReference type="Rhea" id="RHEA:24560"/>
        <dbReference type="ChEBI" id="CHEBI:33384"/>
        <dbReference type="ChEBI" id="CHEBI:57287"/>
        <dbReference type="ChEBI" id="CHEBI:57288"/>
        <dbReference type="ChEBI" id="CHEBI:58340"/>
        <dbReference type="EC" id="2.3.1.30"/>
    </reaction>
</comment>
<proteinExistence type="inferred from homology"/>
<dbReference type="InterPro" id="IPR018357">
    <property type="entry name" value="Hexapep_transf_CS"/>
</dbReference>
<evidence type="ECO:0000256" key="6">
    <source>
        <dbReference type="ARBA" id="ARBA00049486"/>
    </source>
</evidence>
<dbReference type="GO" id="GO:0009001">
    <property type="term" value="F:serine O-acetyltransferase activity"/>
    <property type="evidence" value="ECO:0007669"/>
    <property type="project" value="UniProtKB-EC"/>
</dbReference>
<dbReference type="PROSITE" id="PS00101">
    <property type="entry name" value="HEXAPEP_TRANSFERASES"/>
    <property type="match status" value="1"/>
</dbReference>
<dbReference type="CDD" id="cd03354">
    <property type="entry name" value="LbH_SAT"/>
    <property type="match status" value="1"/>
</dbReference>
<evidence type="ECO:0000256" key="5">
    <source>
        <dbReference type="ARBA" id="ARBA00023315"/>
    </source>
</evidence>
<comment type="similarity">
    <text evidence="1 7">Belongs to the transferase hexapeptide repeat family.</text>
</comment>